<dbReference type="Pfam" id="PF07862">
    <property type="entry name" value="Nif11"/>
    <property type="match status" value="1"/>
</dbReference>
<dbReference type="Proteomes" id="UP000830835">
    <property type="component" value="Unassembled WGS sequence"/>
</dbReference>
<dbReference type="InterPro" id="IPR022516">
    <property type="entry name" value="CHP03798_Ocin"/>
</dbReference>
<organism evidence="2 3">
    <name type="scientific">Thermostichus vulcanus str. 'Rupite'</name>
    <dbReference type="NCBI Taxonomy" id="2813851"/>
    <lineage>
        <taxon>Bacteria</taxon>
        <taxon>Bacillati</taxon>
        <taxon>Cyanobacteriota</taxon>
        <taxon>Cyanophyceae</taxon>
        <taxon>Thermostichales</taxon>
        <taxon>Thermostichaceae</taxon>
        <taxon>Thermostichus</taxon>
    </lineage>
</organism>
<reference evidence="2" key="1">
    <citation type="submission" date="2021-02" db="EMBL/GenBank/DDBJ databases">
        <title>The CRISPR/cas machinery reduction and long-range gene transfer in the hot spring cyanobacterium Synechococcus.</title>
        <authorList>
            <person name="Dvorak P."/>
            <person name="Jahodarova E."/>
            <person name="Hasler P."/>
            <person name="Poulickova A."/>
        </authorList>
    </citation>
    <scope>NUCLEOTIDE SEQUENCE</scope>
    <source>
        <strain evidence="2">Rupite</strain>
    </source>
</reference>
<accession>A0ABT0CBV1</accession>
<evidence type="ECO:0000313" key="3">
    <source>
        <dbReference type="Proteomes" id="UP000830835"/>
    </source>
</evidence>
<sequence>MSAEAVSDFLKKVAEDEALMNELAQAMEAEDDRAAVAQLAISKGYDVTPDELWAEVQKRQAEAGTELSDEELESVAGGFLGPTLTVPVTIPGFPGGPGGGLPFPLPKIPKPKW</sequence>
<name>A0ABT0CBV1_THEVL</name>
<evidence type="ECO:0000259" key="1">
    <source>
        <dbReference type="Pfam" id="PF07862"/>
    </source>
</evidence>
<evidence type="ECO:0000313" key="2">
    <source>
        <dbReference type="EMBL" id="MCJ2542845.1"/>
    </source>
</evidence>
<feature type="domain" description="Nif11" evidence="1">
    <location>
        <begin position="1"/>
        <end position="52"/>
    </location>
</feature>
<dbReference type="RefSeq" id="WP_244350124.1">
    <property type="nucleotide sequence ID" value="NZ_JAFIRA010000016.1"/>
</dbReference>
<keyword evidence="3" id="KW-1185">Reference proteome</keyword>
<dbReference type="InterPro" id="IPR012903">
    <property type="entry name" value="Nif11"/>
</dbReference>
<gene>
    <name evidence="2" type="ORF">JX360_07990</name>
</gene>
<dbReference type="NCBIfam" id="TIGR03798">
    <property type="entry name" value="leader_Nif11"/>
    <property type="match status" value="1"/>
</dbReference>
<dbReference type="EMBL" id="JAFIRA010000016">
    <property type="protein sequence ID" value="MCJ2542845.1"/>
    <property type="molecule type" value="Genomic_DNA"/>
</dbReference>
<protein>
    <submittedName>
        <fullName evidence="2">Nif11-like leader peptide family natural product</fullName>
    </submittedName>
</protein>
<comment type="caution">
    <text evidence="2">The sequence shown here is derived from an EMBL/GenBank/DDBJ whole genome shotgun (WGS) entry which is preliminary data.</text>
</comment>
<proteinExistence type="predicted"/>